<name>A0A3N0YZX7_ANAGA</name>
<keyword evidence="2" id="KW-1185">Reference proteome</keyword>
<comment type="caution">
    <text evidence="1">The sequence shown here is derived from an EMBL/GenBank/DDBJ whole genome shotgun (WGS) entry which is preliminary data.</text>
</comment>
<proteinExistence type="predicted"/>
<evidence type="ECO:0000313" key="1">
    <source>
        <dbReference type="EMBL" id="ROL51857.1"/>
    </source>
</evidence>
<protein>
    <submittedName>
        <fullName evidence="1">Uncharacterized protein</fullName>
    </submittedName>
</protein>
<dbReference type="EMBL" id="RJVU01018281">
    <property type="protein sequence ID" value="ROL51857.1"/>
    <property type="molecule type" value="Genomic_DNA"/>
</dbReference>
<dbReference type="AlphaFoldDB" id="A0A3N0YZX7"/>
<evidence type="ECO:0000313" key="2">
    <source>
        <dbReference type="Proteomes" id="UP000281406"/>
    </source>
</evidence>
<organism evidence="1 2">
    <name type="scientific">Anabarilius grahami</name>
    <name type="common">Kanglang fish</name>
    <name type="synonym">Barilius grahami</name>
    <dbReference type="NCBI Taxonomy" id="495550"/>
    <lineage>
        <taxon>Eukaryota</taxon>
        <taxon>Metazoa</taxon>
        <taxon>Chordata</taxon>
        <taxon>Craniata</taxon>
        <taxon>Vertebrata</taxon>
        <taxon>Euteleostomi</taxon>
        <taxon>Actinopterygii</taxon>
        <taxon>Neopterygii</taxon>
        <taxon>Teleostei</taxon>
        <taxon>Ostariophysi</taxon>
        <taxon>Cypriniformes</taxon>
        <taxon>Xenocyprididae</taxon>
        <taxon>Xenocypridinae</taxon>
        <taxon>Xenocypridinae incertae sedis</taxon>
        <taxon>Anabarilius</taxon>
    </lineage>
</organism>
<gene>
    <name evidence="1" type="ORF">DPX16_19376</name>
</gene>
<sequence length="125" mass="13857">MRAITAADKDFSRGTDLLRKAYLRNSCSNVLSQCQHSSPNLHHSCLILSFCLLLIACGIVRISRCTHNPFPVVLEGRRVWIVDEYWRAGPGSSLGSCPLYLSHIPGLWVSINTVVAQSKLFGKSE</sequence>
<reference evidence="1 2" key="1">
    <citation type="submission" date="2018-10" db="EMBL/GenBank/DDBJ databases">
        <title>Genome assembly for a Yunnan-Guizhou Plateau 3E fish, Anabarilius grahami (Regan), and its evolutionary and genetic applications.</title>
        <authorList>
            <person name="Jiang W."/>
        </authorList>
    </citation>
    <scope>NUCLEOTIDE SEQUENCE [LARGE SCALE GENOMIC DNA]</scope>
    <source>
        <strain evidence="1">AG-KIZ</strain>
        <tissue evidence="1">Muscle</tissue>
    </source>
</reference>
<accession>A0A3N0YZX7</accession>
<dbReference type="Proteomes" id="UP000281406">
    <property type="component" value="Unassembled WGS sequence"/>
</dbReference>